<comment type="subcellular location">
    <subcellularLocation>
        <location evidence="1">Membrane</location>
        <topology evidence="1">Multi-pass membrane protein</topology>
    </subcellularLocation>
</comment>
<evidence type="ECO:0000256" key="5">
    <source>
        <dbReference type="SAM" id="Phobius"/>
    </source>
</evidence>
<feature type="transmembrane region" description="Helical" evidence="5">
    <location>
        <begin position="94"/>
        <end position="113"/>
    </location>
</feature>
<keyword evidence="7" id="KW-0436">Ligase</keyword>
<feature type="transmembrane region" description="Helical" evidence="5">
    <location>
        <begin position="368"/>
        <end position="389"/>
    </location>
</feature>
<feature type="transmembrane region" description="Helical" evidence="5">
    <location>
        <begin position="339"/>
        <end position="356"/>
    </location>
</feature>
<dbReference type="GO" id="GO:0016874">
    <property type="term" value="F:ligase activity"/>
    <property type="evidence" value="ECO:0007669"/>
    <property type="project" value="UniProtKB-KW"/>
</dbReference>
<dbReference type="PANTHER" id="PTHR37422:SF13">
    <property type="entry name" value="LIPOPOLYSACCHARIDE BIOSYNTHESIS PROTEIN PA4999-RELATED"/>
    <property type="match status" value="1"/>
</dbReference>
<feature type="transmembrane region" description="Helical" evidence="5">
    <location>
        <begin position="34"/>
        <end position="52"/>
    </location>
</feature>
<gene>
    <name evidence="7" type="ORF">KK078_26730</name>
</gene>
<feature type="domain" description="O-antigen ligase-related" evidence="6">
    <location>
        <begin position="202"/>
        <end position="350"/>
    </location>
</feature>
<sequence length="418" mass="46854">MSVALPDKVHRFAERMLPYSIYAFMVLYPFSVKWANFSILVLCALGLLSNPLSAKVKKAKASKALWLYPAYYGVLLIGMLYSEDRRYAFKILETGIYFLLFPVLFATAATLNAKALRTIGILLVATTCGAAVYCLVQNVLHFHANDISFDRFFTWEYSYSNLTRYIGLHPTYFAAVTLLAFFTLLLRGDFSTVPNKVVYGFILLFLFVFLILLGAKIGLVIFFVVALALAFVYKLNSRRQLLVRVGGIVLLLVAAYNTPVIYWRFKSAFDGVVHAASGRDGAADYRTLHWGCAAGVIRESPWVGHGIGDVQARMNACYEGLGRLEELRNYSAHNQYLDVWAKVGLLGLGITLLCLVSPLYQSLKTRDLLFSIAFFVFLAVCLTECFLNVQKGVTLFCFVASLYWGHIHHQHQPGKLTA</sequence>
<feature type="transmembrane region" description="Helical" evidence="5">
    <location>
        <begin position="162"/>
        <end position="185"/>
    </location>
</feature>
<dbReference type="RefSeq" id="WP_254093408.1">
    <property type="nucleotide sequence ID" value="NZ_JAHESC010000058.1"/>
</dbReference>
<keyword evidence="8" id="KW-1185">Reference proteome</keyword>
<evidence type="ECO:0000256" key="1">
    <source>
        <dbReference type="ARBA" id="ARBA00004141"/>
    </source>
</evidence>
<comment type="caution">
    <text evidence="7">The sequence shown here is derived from an EMBL/GenBank/DDBJ whole genome shotgun (WGS) entry which is preliminary data.</text>
</comment>
<feature type="transmembrane region" description="Helical" evidence="5">
    <location>
        <begin position="197"/>
        <end position="213"/>
    </location>
</feature>
<dbReference type="Pfam" id="PF04932">
    <property type="entry name" value="Wzy_C"/>
    <property type="match status" value="1"/>
</dbReference>
<keyword evidence="4 5" id="KW-0472">Membrane</keyword>
<evidence type="ECO:0000256" key="3">
    <source>
        <dbReference type="ARBA" id="ARBA00022989"/>
    </source>
</evidence>
<feature type="transmembrane region" description="Helical" evidence="5">
    <location>
        <begin position="64"/>
        <end position="82"/>
    </location>
</feature>
<name>A0AAP2DEG3_9BACT</name>
<dbReference type="GO" id="GO:0016020">
    <property type="term" value="C:membrane"/>
    <property type="evidence" value="ECO:0007669"/>
    <property type="project" value="UniProtKB-SubCell"/>
</dbReference>
<proteinExistence type="predicted"/>
<evidence type="ECO:0000256" key="2">
    <source>
        <dbReference type="ARBA" id="ARBA00022692"/>
    </source>
</evidence>
<dbReference type="EMBL" id="JAHESC010000058">
    <property type="protein sequence ID" value="MBT1690189.1"/>
    <property type="molecule type" value="Genomic_DNA"/>
</dbReference>
<feature type="transmembrane region" description="Helical" evidence="5">
    <location>
        <begin position="120"/>
        <end position="142"/>
    </location>
</feature>
<reference evidence="7 8" key="1">
    <citation type="submission" date="2021-05" db="EMBL/GenBank/DDBJ databases">
        <title>A Polyphasic approach of four new species of the genus Ohtaekwangia: Ohtaekwangia histidinii sp. nov., Ohtaekwangia cretensis sp. nov., Ohtaekwangia indiensis sp. nov., Ohtaekwangia reichenbachii sp. nov. from diverse environment.</title>
        <authorList>
            <person name="Octaviana S."/>
        </authorList>
    </citation>
    <scope>NUCLEOTIDE SEQUENCE [LARGE SCALE GENOMIC DNA]</scope>
    <source>
        <strain evidence="7 8">PWU37</strain>
    </source>
</reference>
<feature type="transmembrane region" description="Helical" evidence="5">
    <location>
        <begin position="219"/>
        <end position="235"/>
    </location>
</feature>
<evidence type="ECO:0000313" key="8">
    <source>
        <dbReference type="Proteomes" id="UP001319180"/>
    </source>
</evidence>
<dbReference type="PANTHER" id="PTHR37422">
    <property type="entry name" value="TEICHURONIC ACID BIOSYNTHESIS PROTEIN TUAE"/>
    <property type="match status" value="1"/>
</dbReference>
<evidence type="ECO:0000256" key="4">
    <source>
        <dbReference type="ARBA" id="ARBA00023136"/>
    </source>
</evidence>
<dbReference type="InterPro" id="IPR051533">
    <property type="entry name" value="WaaL-like"/>
</dbReference>
<evidence type="ECO:0000313" key="7">
    <source>
        <dbReference type="EMBL" id="MBT1690189.1"/>
    </source>
</evidence>
<feature type="transmembrane region" description="Helical" evidence="5">
    <location>
        <begin position="242"/>
        <end position="263"/>
    </location>
</feature>
<accession>A0AAP2DEG3</accession>
<evidence type="ECO:0000259" key="6">
    <source>
        <dbReference type="Pfam" id="PF04932"/>
    </source>
</evidence>
<keyword evidence="2 5" id="KW-0812">Transmembrane</keyword>
<protein>
    <submittedName>
        <fullName evidence="7">O-antigen ligase family protein</fullName>
    </submittedName>
</protein>
<keyword evidence="3 5" id="KW-1133">Transmembrane helix</keyword>
<dbReference type="Proteomes" id="UP001319180">
    <property type="component" value="Unassembled WGS sequence"/>
</dbReference>
<dbReference type="AlphaFoldDB" id="A0AAP2DEG3"/>
<dbReference type="InterPro" id="IPR007016">
    <property type="entry name" value="O-antigen_ligase-rel_domated"/>
</dbReference>
<organism evidence="7 8">
    <name type="scientific">Dawidia soli</name>
    <dbReference type="NCBI Taxonomy" id="2782352"/>
    <lineage>
        <taxon>Bacteria</taxon>
        <taxon>Pseudomonadati</taxon>
        <taxon>Bacteroidota</taxon>
        <taxon>Cytophagia</taxon>
        <taxon>Cytophagales</taxon>
        <taxon>Chryseotaleaceae</taxon>
        <taxon>Dawidia</taxon>
    </lineage>
</organism>